<dbReference type="RefSeq" id="WP_163891735.1">
    <property type="nucleotide sequence ID" value="NZ_JAAFYS010000002.1"/>
</dbReference>
<evidence type="ECO:0000256" key="2">
    <source>
        <dbReference type="SAM" id="SignalP"/>
    </source>
</evidence>
<keyword evidence="2" id="KW-0732">Signal</keyword>
<dbReference type="InterPro" id="IPR007410">
    <property type="entry name" value="LpqE-like"/>
</dbReference>
<dbReference type="InterPro" id="IPR038507">
    <property type="entry name" value="YcnI-like_sf"/>
</dbReference>
<proteinExistence type="predicted"/>
<dbReference type="SUPFAM" id="SSF110087">
    <property type="entry name" value="DR1885-like metal-binding protein"/>
    <property type="match status" value="1"/>
</dbReference>
<dbReference type="PANTHER" id="PTHR36302">
    <property type="entry name" value="BLR7088 PROTEIN"/>
    <property type="match status" value="1"/>
</dbReference>
<dbReference type="CDD" id="cd08545">
    <property type="entry name" value="YcnI_like"/>
    <property type="match status" value="1"/>
</dbReference>
<feature type="domain" description="YncI copper-binding" evidence="3">
    <location>
        <begin position="25"/>
        <end position="154"/>
    </location>
</feature>
<feature type="signal peptide" evidence="2">
    <location>
        <begin position="1"/>
        <end position="24"/>
    </location>
</feature>
<name>A0A6B2JZQ5_9RHOB</name>
<reference evidence="4 5" key="1">
    <citation type="submission" date="2020-02" db="EMBL/GenBank/DDBJ databases">
        <title>Pseudoroseicyclus tamarix, sp. nov., isolated from offshore sediment of a Tamarix chinensis forest.</title>
        <authorList>
            <person name="Gai Y."/>
        </authorList>
    </citation>
    <scope>NUCLEOTIDE SEQUENCE [LARGE SCALE GENOMIC DNA]</scope>
    <source>
        <strain evidence="4 5">CLL3-39</strain>
    </source>
</reference>
<dbReference type="InterPro" id="IPR058248">
    <property type="entry name" value="Lxx211020-like"/>
</dbReference>
<dbReference type="Gene3D" id="2.60.40.1890">
    <property type="entry name" value="PCu(A)C copper chaperone"/>
    <property type="match status" value="1"/>
</dbReference>
<accession>A0A6B2JZQ5</accession>
<evidence type="ECO:0000313" key="5">
    <source>
        <dbReference type="Proteomes" id="UP000474757"/>
    </source>
</evidence>
<dbReference type="Gene3D" id="2.60.40.2230">
    <property type="entry name" value="Uncharacterised protein YcnI-like PF07987, DUF1775"/>
    <property type="match status" value="1"/>
</dbReference>
<evidence type="ECO:0000259" key="3">
    <source>
        <dbReference type="Pfam" id="PF07987"/>
    </source>
</evidence>
<dbReference type="InterPro" id="IPR036182">
    <property type="entry name" value="PCuAC_sf"/>
</dbReference>
<organism evidence="4 5">
    <name type="scientific">Pseudoroseicyclus tamaricis</name>
    <dbReference type="NCBI Taxonomy" id="2705421"/>
    <lineage>
        <taxon>Bacteria</taxon>
        <taxon>Pseudomonadati</taxon>
        <taxon>Pseudomonadota</taxon>
        <taxon>Alphaproteobacteria</taxon>
        <taxon>Rhodobacterales</taxon>
        <taxon>Paracoccaceae</taxon>
        <taxon>Pseudoroseicyclus</taxon>
    </lineage>
</organism>
<dbReference type="Proteomes" id="UP000474757">
    <property type="component" value="Unassembled WGS sequence"/>
</dbReference>
<dbReference type="Pfam" id="PF04314">
    <property type="entry name" value="PCuAC"/>
    <property type="match status" value="1"/>
</dbReference>
<dbReference type="EMBL" id="JAAGAB010000002">
    <property type="protein sequence ID" value="NDV00852.1"/>
    <property type="molecule type" value="Genomic_DNA"/>
</dbReference>
<feature type="compositionally biased region" description="Basic and acidic residues" evidence="1">
    <location>
        <begin position="309"/>
        <end position="331"/>
    </location>
</feature>
<gene>
    <name evidence="4" type="ORF">GZA08_07700</name>
</gene>
<dbReference type="AlphaFoldDB" id="A0A6B2JZQ5"/>
<feature type="region of interest" description="Disordered" evidence="1">
    <location>
        <begin position="307"/>
        <end position="331"/>
    </location>
</feature>
<dbReference type="Pfam" id="PF07987">
    <property type="entry name" value="DUF1775"/>
    <property type="match status" value="1"/>
</dbReference>
<protein>
    <submittedName>
        <fullName evidence="4">Copper chaperone PCu(A)C</fullName>
    </submittedName>
</protein>
<dbReference type="InterPro" id="IPR012533">
    <property type="entry name" value="YcnI-copper_dom"/>
</dbReference>
<dbReference type="PIRSF" id="PIRSF037139">
    <property type="entry name" value="UCP037139"/>
    <property type="match status" value="1"/>
</dbReference>
<feature type="chain" id="PRO_5025651618" evidence="2">
    <location>
        <begin position="25"/>
        <end position="331"/>
    </location>
</feature>
<dbReference type="InterPro" id="IPR021174">
    <property type="entry name" value="UCP037139"/>
</dbReference>
<keyword evidence="5" id="KW-1185">Reference proteome</keyword>
<comment type="caution">
    <text evidence="4">The sequence shown here is derived from an EMBL/GenBank/DDBJ whole genome shotgun (WGS) entry which is preliminary data.</text>
</comment>
<evidence type="ECO:0000313" key="4">
    <source>
        <dbReference type="EMBL" id="NDV00852.1"/>
    </source>
</evidence>
<evidence type="ECO:0000256" key="1">
    <source>
        <dbReference type="SAM" id="MobiDB-lite"/>
    </source>
</evidence>
<sequence length="331" mass="34508">MPNVTRSSAALVALILGLASQASAHVTLALPEAPAGSPYMATFRVPHGCEGAATDTLRVTLPEGFYAAKPMPKAGWSLEIVSGAYEESFSNHGTEMTEGPRQIVWSGGQLEDAWYDEFTVRGTIGPSVEPGTVLSFEAVQTCGDAVEEWTGEMAPSVTVTPATAGDGHGDHAEAAGEWQAGDLTLTGAFSRATLPNAPVGGGFLTIANDGAEDDRLVAAASPVAGRTEIHEMLMDGDVMRMRELEDGLPIPAGESVSLEPGGIHLMLMELGDPLVEGTQVPMTLTFQQAGEVEILLDVGAINARTAGGDMDHSGMDHGDMDHAHSDEEATE</sequence>
<dbReference type="PANTHER" id="PTHR36302:SF1">
    <property type="entry name" value="COPPER CHAPERONE PCU(A)C"/>
    <property type="match status" value="1"/>
</dbReference>